<dbReference type="PANTHER" id="PTHR28087">
    <property type="entry name" value="ATPASE SYNTHESIS PROTEIN 25, MITOCHONDRIAL"/>
    <property type="match status" value="1"/>
</dbReference>
<evidence type="ECO:0000256" key="9">
    <source>
        <dbReference type="SAM" id="MobiDB-lite"/>
    </source>
</evidence>
<name>A0ABR3R0V9_9PLEO</name>
<reference evidence="10 11" key="1">
    <citation type="submission" date="2024-02" db="EMBL/GenBank/DDBJ databases">
        <title>De novo assembly and annotation of 12 fungi associated with fruit tree decline syndrome in Ontario, Canada.</title>
        <authorList>
            <person name="Sulman M."/>
            <person name="Ellouze W."/>
            <person name="Ilyukhin E."/>
        </authorList>
    </citation>
    <scope>NUCLEOTIDE SEQUENCE [LARGE SCALE GENOMIC DNA]</scope>
    <source>
        <strain evidence="10 11">M42-189</strain>
    </source>
</reference>
<feature type="compositionally biased region" description="Low complexity" evidence="9">
    <location>
        <begin position="400"/>
        <end position="409"/>
    </location>
</feature>
<evidence type="ECO:0000256" key="8">
    <source>
        <dbReference type="RuleBase" id="RU367062"/>
    </source>
</evidence>
<evidence type="ECO:0000256" key="5">
    <source>
        <dbReference type="ARBA" id="ARBA00022946"/>
    </source>
</evidence>
<dbReference type="EMBL" id="JAKJXO020000012">
    <property type="protein sequence ID" value="KAL1598051.1"/>
    <property type="molecule type" value="Genomic_DNA"/>
</dbReference>
<feature type="compositionally biased region" description="Acidic residues" evidence="9">
    <location>
        <begin position="57"/>
        <end position="68"/>
    </location>
</feature>
<comment type="function">
    <text evidence="8">Mitochondrial mRNA stabilization factor.</text>
</comment>
<keyword evidence="5 8" id="KW-0809">Transit peptide</keyword>
<dbReference type="InterPro" id="IPR040152">
    <property type="entry name" value="Atp25"/>
</dbReference>
<keyword evidence="11" id="KW-1185">Reference proteome</keyword>
<keyword evidence="6 8" id="KW-0496">Mitochondrion</keyword>
<feature type="region of interest" description="Disordered" evidence="9">
    <location>
        <begin position="22"/>
        <end position="112"/>
    </location>
</feature>
<comment type="function">
    <text evidence="1">Probable mitochondrial mRNA stabilization factor.</text>
</comment>
<evidence type="ECO:0000256" key="4">
    <source>
        <dbReference type="ARBA" id="ARBA00022792"/>
    </source>
</evidence>
<dbReference type="PANTHER" id="PTHR28087:SF1">
    <property type="entry name" value="ATPASE SYNTHESIS PROTEIN 25, MITOCHONDRIAL"/>
    <property type="match status" value="1"/>
</dbReference>
<comment type="caution">
    <text evidence="10">The sequence shown here is derived from an EMBL/GenBank/DDBJ whole genome shotgun (WGS) entry which is preliminary data.</text>
</comment>
<feature type="compositionally biased region" description="Polar residues" evidence="9">
    <location>
        <begin position="27"/>
        <end position="49"/>
    </location>
</feature>
<proteinExistence type="inferred from homology"/>
<keyword evidence="7 8" id="KW-0472">Membrane</keyword>
<dbReference type="InterPro" id="IPR043519">
    <property type="entry name" value="NT_sf"/>
</dbReference>
<evidence type="ECO:0000256" key="3">
    <source>
        <dbReference type="ARBA" id="ARBA00010787"/>
    </source>
</evidence>
<evidence type="ECO:0000313" key="11">
    <source>
        <dbReference type="Proteomes" id="UP001521785"/>
    </source>
</evidence>
<dbReference type="Proteomes" id="UP001521785">
    <property type="component" value="Unassembled WGS sequence"/>
</dbReference>
<evidence type="ECO:0000313" key="10">
    <source>
        <dbReference type="EMBL" id="KAL1598051.1"/>
    </source>
</evidence>
<organism evidence="10 11">
    <name type="scientific">Paraconiothyrium brasiliense</name>
    <dbReference type="NCBI Taxonomy" id="300254"/>
    <lineage>
        <taxon>Eukaryota</taxon>
        <taxon>Fungi</taxon>
        <taxon>Dikarya</taxon>
        <taxon>Ascomycota</taxon>
        <taxon>Pezizomycotina</taxon>
        <taxon>Dothideomycetes</taxon>
        <taxon>Pleosporomycetidae</taxon>
        <taxon>Pleosporales</taxon>
        <taxon>Massarineae</taxon>
        <taxon>Didymosphaeriaceae</taxon>
        <taxon>Paraconiothyrium</taxon>
    </lineage>
</organism>
<evidence type="ECO:0000256" key="6">
    <source>
        <dbReference type="ARBA" id="ARBA00023128"/>
    </source>
</evidence>
<gene>
    <name evidence="10" type="primary">ATP25</name>
    <name evidence="10" type="ORF">SLS60_008539</name>
</gene>
<feature type="region of interest" description="Disordered" evidence="9">
    <location>
        <begin position="379"/>
        <end position="445"/>
    </location>
</feature>
<accession>A0ABR3R0V9</accession>
<feature type="compositionally biased region" description="Acidic residues" evidence="9">
    <location>
        <begin position="101"/>
        <end position="112"/>
    </location>
</feature>
<dbReference type="Gene3D" id="3.30.460.10">
    <property type="entry name" value="Beta Polymerase, domain 2"/>
    <property type="match status" value="1"/>
</dbReference>
<feature type="compositionally biased region" description="Basic and acidic residues" evidence="9">
    <location>
        <begin position="383"/>
        <end position="396"/>
    </location>
</feature>
<keyword evidence="4 8" id="KW-0999">Mitochondrion inner membrane</keyword>
<evidence type="ECO:0000256" key="7">
    <source>
        <dbReference type="ARBA" id="ARBA00023136"/>
    </source>
</evidence>
<protein>
    <recommendedName>
        <fullName evidence="8">ATPase synthesis protein 25</fullName>
    </recommendedName>
</protein>
<sequence>MSLSRAVSSTLRCTASSTPIARAWPRTSPSTTLRASWTAQRPISSTTRRCATRDDPAVEDPEFAFLEDDAAKTAKTPSAPRSTAEEHIETASSPSPPASVEEVEEDVLSEQLTEEAEFDAAFDLPPLPHVQPLPQVKSSPSTLPWYLQNRPAPEPTQAAIIPELPPNPPPLLQTLLEYVANTAGMDDLLIYDLRHLDPPAALGSSLIMILCTARSEKHLHVSADRFCRYLRREHHLRANAAGLLGRNELKIKLRRKAKRMKMLANVGGQEPEGNIDDGIRTGWICCTVGKIQAHPEDKAFVGARGQGEGFVGFNDVKPGVNIVVQMFTEEKRAEIDLENLWSGVLNTHARNEGKADEMIKALDEDVQEADLEAEVAEEEKIAEEEKKAAEEQKAKSEPVSSPAPTPTSTHAFNKPRSTVGDMFPDGNSFGNRQQLRRLHSVGLRA</sequence>
<evidence type="ECO:0000256" key="1">
    <source>
        <dbReference type="ARBA" id="ARBA00003470"/>
    </source>
</evidence>
<comment type="subcellular location">
    <subcellularLocation>
        <location evidence="2 8">Mitochondrion inner membrane</location>
        <topology evidence="2 8">Peripheral membrane protein</topology>
        <orientation evidence="2 8">Matrix side</orientation>
    </subcellularLocation>
</comment>
<comment type="similarity">
    <text evidence="3 8">Belongs to the ATP25 family.</text>
</comment>
<evidence type="ECO:0000256" key="2">
    <source>
        <dbReference type="ARBA" id="ARBA00004443"/>
    </source>
</evidence>